<organism evidence="2 3">
    <name type="scientific">Rhizoctonia solani</name>
    <dbReference type="NCBI Taxonomy" id="456999"/>
    <lineage>
        <taxon>Eukaryota</taxon>
        <taxon>Fungi</taxon>
        <taxon>Dikarya</taxon>
        <taxon>Basidiomycota</taxon>
        <taxon>Agaricomycotina</taxon>
        <taxon>Agaricomycetes</taxon>
        <taxon>Cantharellales</taxon>
        <taxon>Ceratobasidiaceae</taxon>
        <taxon>Rhizoctonia</taxon>
    </lineage>
</organism>
<dbReference type="Pfam" id="PF00188">
    <property type="entry name" value="CAP"/>
    <property type="match status" value="1"/>
</dbReference>
<dbReference type="EMBL" id="CAJMWS010000210">
    <property type="protein sequence ID" value="CAE6379758.1"/>
    <property type="molecule type" value="Genomic_DNA"/>
</dbReference>
<dbReference type="AlphaFoldDB" id="A0A8H2WHS8"/>
<proteinExistence type="predicted"/>
<reference evidence="2" key="1">
    <citation type="submission" date="2021-01" db="EMBL/GenBank/DDBJ databases">
        <authorList>
            <person name="Kaushik A."/>
        </authorList>
    </citation>
    <scope>NUCLEOTIDE SEQUENCE</scope>
    <source>
        <strain evidence="2">AG1-1C</strain>
    </source>
</reference>
<dbReference type="GO" id="GO:0005576">
    <property type="term" value="C:extracellular region"/>
    <property type="evidence" value="ECO:0007669"/>
    <property type="project" value="InterPro"/>
</dbReference>
<feature type="domain" description="SCP" evidence="1">
    <location>
        <begin position="72"/>
        <end position="199"/>
    </location>
</feature>
<protein>
    <recommendedName>
        <fullName evidence="1">SCP domain-containing protein</fullName>
    </recommendedName>
</protein>
<name>A0A8H2WHS8_9AGAM</name>
<dbReference type="SUPFAM" id="SSF55797">
    <property type="entry name" value="PR-1-like"/>
    <property type="match status" value="1"/>
</dbReference>
<dbReference type="Gene3D" id="3.40.33.10">
    <property type="entry name" value="CAP"/>
    <property type="match status" value="1"/>
</dbReference>
<sequence>MFGVTYLHQDIKRGCQVDKKAPNYIHFLAKQLLSIILYTMVRSTAAAFALVAAAGSVSAISMTGTHLLAARAVPQDYLTAHNNERAGHGASALVWDSGLASTAQAWANQCNFSHNQAGQNLYAATGNPSAASAVGAWNAESKDYNPSNPQPSHWTQVVWKSTTKVGCALATCAAGTIFPANYPASYYVCNYSPYGNVIGQFPQNVQK</sequence>
<evidence type="ECO:0000259" key="1">
    <source>
        <dbReference type="SMART" id="SM00198"/>
    </source>
</evidence>
<dbReference type="PRINTS" id="PR00837">
    <property type="entry name" value="V5TPXLIKE"/>
</dbReference>
<dbReference type="InterPro" id="IPR001283">
    <property type="entry name" value="CRISP-related"/>
</dbReference>
<dbReference type="PROSITE" id="PS01010">
    <property type="entry name" value="CRISP_2"/>
    <property type="match status" value="1"/>
</dbReference>
<dbReference type="PANTHER" id="PTHR10334">
    <property type="entry name" value="CYSTEINE-RICH SECRETORY PROTEIN-RELATED"/>
    <property type="match status" value="1"/>
</dbReference>
<comment type="caution">
    <text evidence="2">The sequence shown here is derived from an EMBL/GenBank/DDBJ whole genome shotgun (WGS) entry which is preliminary data.</text>
</comment>
<dbReference type="InterPro" id="IPR018244">
    <property type="entry name" value="Allrgn_V5/Tpx1_CS"/>
</dbReference>
<dbReference type="Proteomes" id="UP000663846">
    <property type="component" value="Unassembled WGS sequence"/>
</dbReference>
<dbReference type="InterPro" id="IPR035940">
    <property type="entry name" value="CAP_sf"/>
</dbReference>
<evidence type="ECO:0000313" key="3">
    <source>
        <dbReference type="Proteomes" id="UP000663846"/>
    </source>
</evidence>
<accession>A0A8H2WHS8</accession>
<evidence type="ECO:0000313" key="2">
    <source>
        <dbReference type="EMBL" id="CAE6379758.1"/>
    </source>
</evidence>
<dbReference type="SMART" id="SM00198">
    <property type="entry name" value="SCP"/>
    <property type="match status" value="1"/>
</dbReference>
<gene>
    <name evidence="2" type="ORF">RDB_LOCUS32932</name>
</gene>
<dbReference type="InterPro" id="IPR014044">
    <property type="entry name" value="CAP_dom"/>
</dbReference>